<evidence type="ECO:0000256" key="5">
    <source>
        <dbReference type="ARBA" id="ARBA00022723"/>
    </source>
</evidence>
<dbReference type="NCBIfam" id="TIGR01488">
    <property type="entry name" value="HAD-SF-IB"/>
    <property type="match status" value="1"/>
</dbReference>
<evidence type="ECO:0000256" key="3">
    <source>
        <dbReference type="ARBA" id="ARBA00012640"/>
    </source>
</evidence>
<evidence type="ECO:0000256" key="4">
    <source>
        <dbReference type="ARBA" id="ARBA00022605"/>
    </source>
</evidence>
<dbReference type="PANTHER" id="PTHR43344">
    <property type="entry name" value="PHOSPHOSERINE PHOSPHATASE"/>
    <property type="match status" value="1"/>
</dbReference>
<comment type="pathway">
    <text evidence="2">Amino-acid biosynthesis; L-serine biosynthesis; L-serine from 3-phospho-D-glycerate: step 3/3.</text>
</comment>
<evidence type="ECO:0000313" key="11">
    <source>
        <dbReference type="EMBL" id="OPZ89043.1"/>
    </source>
</evidence>
<sequence>MKKEGPFRAVIFDIDGTITRPVSSWRYLHERLGKWDALACRYQEQFLAGRISYRRFCHLDAAHWAGRSDSEMEGIFDAVPYARYAVPCLKKLKQTGLKLAAVSTGLQYLPRRLQRELGFDAVLCNELVVGRDGRLTGEVKINITHGAKGRALGRILKELEVKPAEVICVGDSEGDIPMARAVGYSIAFNSSSPELSDLVDYNCRSDDFREVMRCILTRLTGSGGRKLQTAGPSGV</sequence>
<gene>
    <name evidence="11" type="primary">serB</name>
    <name evidence="11" type="ORF">BWY73_01578</name>
</gene>
<comment type="catalytic activity">
    <reaction evidence="10">
        <text>O-phospho-D-serine + H2O = D-serine + phosphate</text>
        <dbReference type="Rhea" id="RHEA:24873"/>
        <dbReference type="ChEBI" id="CHEBI:15377"/>
        <dbReference type="ChEBI" id="CHEBI:35247"/>
        <dbReference type="ChEBI" id="CHEBI:43474"/>
        <dbReference type="ChEBI" id="CHEBI:58680"/>
        <dbReference type="EC" id="3.1.3.3"/>
    </reaction>
</comment>
<keyword evidence="8" id="KW-0718">Serine biosynthesis</keyword>
<evidence type="ECO:0000256" key="10">
    <source>
        <dbReference type="ARBA" id="ARBA00048523"/>
    </source>
</evidence>
<dbReference type="Pfam" id="PF12710">
    <property type="entry name" value="HAD"/>
    <property type="match status" value="1"/>
</dbReference>
<dbReference type="GO" id="GO:0000287">
    <property type="term" value="F:magnesium ion binding"/>
    <property type="evidence" value="ECO:0007669"/>
    <property type="project" value="TreeGrafter"/>
</dbReference>
<proteinExistence type="predicted"/>
<dbReference type="AlphaFoldDB" id="A0A1V5M741"/>
<dbReference type="Gene3D" id="3.40.50.1000">
    <property type="entry name" value="HAD superfamily/HAD-like"/>
    <property type="match status" value="1"/>
</dbReference>
<protein>
    <recommendedName>
        <fullName evidence="3">phosphoserine phosphatase</fullName>
        <ecNumber evidence="3">3.1.3.3</ecNumber>
    </recommendedName>
</protein>
<dbReference type="PANTHER" id="PTHR43344:SF2">
    <property type="entry name" value="PHOSPHOSERINE PHOSPHATASE"/>
    <property type="match status" value="1"/>
</dbReference>
<comment type="caution">
    <text evidence="11">The sequence shown here is derived from an EMBL/GenBank/DDBJ whole genome shotgun (WGS) entry which is preliminary data.</text>
</comment>
<name>A0A1V5M741_UNCT6</name>
<evidence type="ECO:0000256" key="8">
    <source>
        <dbReference type="ARBA" id="ARBA00023299"/>
    </source>
</evidence>
<dbReference type="EC" id="3.1.3.3" evidence="3"/>
<evidence type="ECO:0000256" key="1">
    <source>
        <dbReference type="ARBA" id="ARBA00001946"/>
    </source>
</evidence>
<reference evidence="11" key="1">
    <citation type="submission" date="2017-02" db="EMBL/GenBank/DDBJ databases">
        <title>Delving into the versatile metabolic prowess of the omnipresent phylum Bacteroidetes.</title>
        <authorList>
            <person name="Nobu M.K."/>
            <person name="Mei R."/>
            <person name="Narihiro T."/>
            <person name="Kuroda K."/>
            <person name="Liu W.-T."/>
        </authorList>
    </citation>
    <scope>NUCLEOTIDE SEQUENCE</scope>
    <source>
        <strain evidence="11">ADurb.Bin417</strain>
    </source>
</reference>
<dbReference type="SUPFAM" id="SSF56784">
    <property type="entry name" value="HAD-like"/>
    <property type="match status" value="1"/>
</dbReference>
<accession>A0A1V5M741</accession>
<keyword evidence="4" id="KW-0028">Amino-acid biosynthesis</keyword>
<organism evidence="11">
    <name type="scientific">candidate division TA06 bacterium ADurb.Bin417</name>
    <dbReference type="NCBI Taxonomy" id="1852828"/>
    <lineage>
        <taxon>Bacteria</taxon>
        <taxon>Bacteria division TA06</taxon>
    </lineage>
</organism>
<evidence type="ECO:0000256" key="6">
    <source>
        <dbReference type="ARBA" id="ARBA00022801"/>
    </source>
</evidence>
<evidence type="ECO:0000256" key="7">
    <source>
        <dbReference type="ARBA" id="ARBA00022842"/>
    </source>
</evidence>
<comment type="cofactor">
    <cofactor evidence="1">
        <name>Mg(2+)</name>
        <dbReference type="ChEBI" id="CHEBI:18420"/>
    </cofactor>
</comment>
<dbReference type="GO" id="GO:0005737">
    <property type="term" value="C:cytoplasm"/>
    <property type="evidence" value="ECO:0007669"/>
    <property type="project" value="TreeGrafter"/>
</dbReference>
<dbReference type="EMBL" id="MWAK01000419">
    <property type="protein sequence ID" value="OPZ89043.1"/>
    <property type="molecule type" value="Genomic_DNA"/>
</dbReference>
<keyword evidence="5" id="KW-0479">Metal-binding</keyword>
<evidence type="ECO:0000256" key="2">
    <source>
        <dbReference type="ARBA" id="ARBA00005135"/>
    </source>
</evidence>
<dbReference type="InterPro" id="IPR050582">
    <property type="entry name" value="HAD-like_SerB"/>
</dbReference>
<dbReference type="GO" id="GO:0006564">
    <property type="term" value="P:L-serine biosynthetic process"/>
    <property type="evidence" value="ECO:0007669"/>
    <property type="project" value="UniProtKB-KW"/>
</dbReference>
<dbReference type="InterPro" id="IPR023214">
    <property type="entry name" value="HAD_sf"/>
</dbReference>
<dbReference type="InterPro" id="IPR036412">
    <property type="entry name" value="HAD-like_sf"/>
</dbReference>
<dbReference type="GO" id="GO:0036424">
    <property type="term" value="F:L-phosphoserine phosphatase activity"/>
    <property type="evidence" value="ECO:0007669"/>
    <property type="project" value="TreeGrafter"/>
</dbReference>
<keyword evidence="7" id="KW-0460">Magnesium</keyword>
<evidence type="ECO:0000256" key="9">
    <source>
        <dbReference type="ARBA" id="ARBA00048138"/>
    </source>
</evidence>
<comment type="catalytic activity">
    <reaction evidence="9">
        <text>O-phospho-L-serine + H2O = L-serine + phosphate</text>
        <dbReference type="Rhea" id="RHEA:21208"/>
        <dbReference type="ChEBI" id="CHEBI:15377"/>
        <dbReference type="ChEBI" id="CHEBI:33384"/>
        <dbReference type="ChEBI" id="CHEBI:43474"/>
        <dbReference type="ChEBI" id="CHEBI:57524"/>
        <dbReference type="EC" id="3.1.3.3"/>
    </reaction>
</comment>
<dbReference type="Proteomes" id="UP000485484">
    <property type="component" value="Unassembled WGS sequence"/>
</dbReference>
<keyword evidence="6 11" id="KW-0378">Hydrolase</keyword>